<keyword evidence="4" id="KW-1133">Transmembrane helix</keyword>
<keyword evidence="4" id="KW-0812">Transmembrane</keyword>
<organism evidence="6 7">
    <name type="scientific">Anaeramoeba flamelloides</name>
    <dbReference type="NCBI Taxonomy" id="1746091"/>
    <lineage>
        <taxon>Eukaryota</taxon>
        <taxon>Metamonada</taxon>
        <taxon>Anaeramoebidae</taxon>
        <taxon>Anaeramoeba</taxon>
    </lineage>
</organism>
<dbReference type="Proteomes" id="UP001150062">
    <property type="component" value="Unassembled WGS sequence"/>
</dbReference>
<dbReference type="PANTHER" id="PTHR24045">
    <property type="match status" value="1"/>
</dbReference>
<evidence type="ECO:0000259" key="5">
    <source>
        <dbReference type="Pfam" id="PF11380"/>
    </source>
</evidence>
<keyword evidence="2" id="KW-0808">Transferase</keyword>
<keyword evidence="7" id="KW-1185">Reference proteome</keyword>
<protein>
    <recommendedName>
        <fullName evidence="5">Stealth protein CR2 conserved region 2 domain-containing protein</fullName>
    </recommendedName>
</protein>
<proteinExistence type="inferred from homology"/>
<dbReference type="InterPro" id="IPR047141">
    <property type="entry name" value="Stealth"/>
</dbReference>
<accession>A0ABQ8Y8P7</accession>
<name>A0ABQ8Y8P7_9EUKA</name>
<dbReference type="InterPro" id="IPR021520">
    <property type="entry name" value="Stealth_CR2"/>
</dbReference>
<feature type="coiled-coil region" evidence="3">
    <location>
        <begin position="29"/>
        <end position="73"/>
    </location>
</feature>
<evidence type="ECO:0000313" key="6">
    <source>
        <dbReference type="EMBL" id="KAJ6241183.1"/>
    </source>
</evidence>
<feature type="transmembrane region" description="Helical" evidence="4">
    <location>
        <begin position="6"/>
        <end position="24"/>
    </location>
</feature>
<comment type="similarity">
    <text evidence="1">Belongs to the stealth family.</text>
</comment>
<dbReference type="EMBL" id="JAOAOG010000195">
    <property type="protein sequence ID" value="KAJ6241183.1"/>
    <property type="molecule type" value="Genomic_DNA"/>
</dbReference>
<evidence type="ECO:0000256" key="1">
    <source>
        <dbReference type="ARBA" id="ARBA00007583"/>
    </source>
</evidence>
<sequence length="382" mass="45921">MMTPRIIGSFIVVTVVFFIFLGSLRSTGKKQLEESYENYQRQKELLIIDQKEAEHLNSRFEKEEKRYEIERSEFVNERDQDKYKKGEKKIDVVFTWEGLTKGNNKGSTDNFELQFSLRAVYKYLPWANNIYILMNSNTPYPSWLKKDYFSKVIVFDRCTLFDRPSDCPTYNSFAIFSMLHKIPGLSNKFILMDGVLINQPLNPDYFFTDEGLPRVYEKRKRMRTYLFSEYKGKGFPEWKYAKYSLLPKPLRRDFIIKLHEQHPGYTELVQAHKIRYKKLTEEITMIFYEFFRSKGWIKQEKIAQAKFHQISYSKKSDLTKEFDELYEKFATKNIKTFNCNNNFSHKTPQYKNQKKALFEFYNKLYPDVPDYEIPNPVHDDFM</sequence>
<evidence type="ECO:0000256" key="4">
    <source>
        <dbReference type="SAM" id="Phobius"/>
    </source>
</evidence>
<dbReference type="PANTHER" id="PTHR24045:SF0">
    <property type="entry name" value="N-ACETYLGLUCOSAMINE-1-PHOSPHOTRANSFERASE SUBUNITS ALPHA_BETA"/>
    <property type="match status" value="1"/>
</dbReference>
<keyword evidence="3" id="KW-0175">Coiled coil</keyword>
<keyword evidence="4" id="KW-0472">Membrane</keyword>
<reference evidence="6" key="1">
    <citation type="submission" date="2022-08" db="EMBL/GenBank/DDBJ databases">
        <title>Novel sulfate-reducing endosymbionts in the free-living metamonad Anaeramoeba.</title>
        <authorList>
            <person name="Jerlstrom-Hultqvist J."/>
            <person name="Cepicka I."/>
            <person name="Gallot-Lavallee L."/>
            <person name="Salas-Leiva D."/>
            <person name="Curtis B.A."/>
            <person name="Zahonova K."/>
            <person name="Pipaliya S."/>
            <person name="Dacks J."/>
            <person name="Roger A.J."/>
        </authorList>
    </citation>
    <scope>NUCLEOTIDE SEQUENCE</scope>
    <source>
        <strain evidence="6">Schooner1</strain>
    </source>
</reference>
<evidence type="ECO:0000256" key="2">
    <source>
        <dbReference type="ARBA" id="ARBA00022679"/>
    </source>
</evidence>
<feature type="domain" description="Stealth protein CR2 conserved region 2" evidence="5">
    <location>
        <begin position="109"/>
        <end position="213"/>
    </location>
</feature>
<evidence type="ECO:0000313" key="7">
    <source>
        <dbReference type="Proteomes" id="UP001150062"/>
    </source>
</evidence>
<gene>
    <name evidence="6" type="ORF">M0813_23374</name>
</gene>
<dbReference type="Pfam" id="PF11380">
    <property type="entry name" value="Stealth_CR2"/>
    <property type="match status" value="1"/>
</dbReference>
<evidence type="ECO:0000256" key="3">
    <source>
        <dbReference type="SAM" id="Coils"/>
    </source>
</evidence>
<comment type="caution">
    <text evidence="6">The sequence shown here is derived from an EMBL/GenBank/DDBJ whole genome shotgun (WGS) entry which is preliminary data.</text>
</comment>